<keyword evidence="8 10" id="KW-0119">Carbohydrate metabolism</keyword>
<dbReference type="Pfam" id="PF00331">
    <property type="entry name" value="Glyco_hydro_10"/>
    <property type="match status" value="1"/>
</dbReference>
<evidence type="ECO:0000313" key="14">
    <source>
        <dbReference type="EMBL" id="RWA05059.1"/>
    </source>
</evidence>
<dbReference type="PRINTS" id="PR00134">
    <property type="entry name" value="GLHYDRLASE10"/>
</dbReference>
<comment type="catalytic activity">
    <reaction evidence="1 10">
        <text>Endohydrolysis of (1-&gt;4)-beta-D-xylosidic linkages in xylans.</text>
        <dbReference type="EC" id="3.2.1.8"/>
    </reaction>
</comment>
<feature type="domain" description="GH10" evidence="13">
    <location>
        <begin position="17"/>
        <end position="335"/>
    </location>
</feature>
<organism evidence="14 15">
    <name type="scientific">Xylaria grammica</name>
    <dbReference type="NCBI Taxonomy" id="363999"/>
    <lineage>
        <taxon>Eukaryota</taxon>
        <taxon>Fungi</taxon>
        <taxon>Dikarya</taxon>
        <taxon>Ascomycota</taxon>
        <taxon>Pezizomycotina</taxon>
        <taxon>Sordariomycetes</taxon>
        <taxon>Xylariomycetidae</taxon>
        <taxon>Xylariales</taxon>
        <taxon>Xylariaceae</taxon>
        <taxon>Xylaria</taxon>
    </lineage>
</organism>
<proteinExistence type="inferred from homology"/>
<gene>
    <name evidence="14" type="ORF">EKO27_g10044</name>
</gene>
<keyword evidence="11" id="KW-1133">Transmembrane helix</keyword>
<keyword evidence="9 10" id="KW-0624">Polysaccharide degradation</keyword>
<dbReference type="PROSITE" id="PS51760">
    <property type="entry name" value="GH10_2"/>
    <property type="match status" value="1"/>
</dbReference>
<dbReference type="GO" id="GO:0045493">
    <property type="term" value="P:xylan catabolic process"/>
    <property type="evidence" value="ECO:0007669"/>
    <property type="project" value="UniProtKB-KW"/>
</dbReference>
<feature type="signal peptide" evidence="12">
    <location>
        <begin position="1"/>
        <end position="18"/>
    </location>
</feature>
<dbReference type="GO" id="GO:0031176">
    <property type="term" value="F:endo-1,4-beta-xylanase activity"/>
    <property type="evidence" value="ECO:0007669"/>
    <property type="project" value="UniProtKB-EC"/>
</dbReference>
<protein>
    <recommendedName>
        <fullName evidence="10">Beta-xylanase</fullName>
        <ecNumber evidence="10">3.2.1.8</ecNumber>
    </recommendedName>
</protein>
<keyword evidence="11" id="KW-0812">Transmembrane</keyword>
<dbReference type="EC" id="3.2.1.8" evidence="10"/>
<keyword evidence="12" id="KW-0732">Signal</keyword>
<dbReference type="InterPro" id="IPR017853">
    <property type="entry name" value="GH"/>
</dbReference>
<keyword evidence="10" id="KW-0326">Glycosidase</keyword>
<dbReference type="InterPro" id="IPR044846">
    <property type="entry name" value="GH10"/>
</dbReference>
<dbReference type="SMART" id="SM00633">
    <property type="entry name" value="Glyco_10"/>
    <property type="match status" value="1"/>
</dbReference>
<feature type="chain" id="PRO_5019019753" description="Beta-xylanase" evidence="12">
    <location>
        <begin position="19"/>
        <end position="475"/>
    </location>
</feature>
<comment type="subcellular location">
    <subcellularLocation>
        <location evidence="2">Secreted</location>
    </subcellularLocation>
</comment>
<evidence type="ECO:0000256" key="9">
    <source>
        <dbReference type="ARBA" id="ARBA00023326"/>
    </source>
</evidence>
<dbReference type="InterPro" id="IPR001000">
    <property type="entry name" value="GH10_dom"/>
</dbReference>
<evidence type="ECO:0000256" key="8">
    <source>
        <dbReference type="ARBA" id="ARBA00023277"/>
    </source>
</evidence>
<evidence type="ECO:0000256" key="3">
    <source>
        <dbReference type="ARBA" id="ARBA00004851"/>
    </source>
</evidence>
<evidence type="ECO:0000256" key="1">
    <source>
        <dbReference type="ARBA" id="ARBA00000681"/>
    </source>
</evidence>
<comment type="caution">
    <text evidence="14">The sequence shown here is derived from an EMBL/GenBank/DDBJ whole genome shotgun (WGS) entry which is preliminary data.</text>
</comment>
<evidence type="ECO:0000256" key="7">
    <source>
        <dbReference type="ARBA" id="ARBA00022801"/>
    </source>
</evidence>
<reference evidence="14 15" key="1">
    <citation type="submission" date="2018-12" db="EMBL/GenBank/DDBJ databases">
        <title>Draft genome sequence of Xylaria grammica IHI A82.</title>
        <authorList>
            <person name="Buettner E."/>
            <person name="Kellner H."/>
        </authorList>
    </citation>
    <scope>NUCLEOTIDE SEQUENCE [LARGE SCALE GENOMIC DNA]</scope>
    <source>
        <strain evidence="14 15">IHI A82</strain>
    </source>
</reference>
<evidence type="ECO:0000313" key="15">
    <source>
        <dbReference type="Proteomes" id="UP000286045"/>
    </source>
</evidence>
<keyword evidence="6" id="KW-0858">Xylan degradation</keyword>
<name>A0A439CSA7_9PEZI</name>
<comment type="similarity">
    <text evidence="4 10">Belongs to the glycosyl hydrolase 10 (cellulase F) family.</text>
</comment>
<dbReference type="PANTHER" id="PTHR31490">
    <property type="entry name" value="GLYCOSYL HYDROLASE"/>
    <property type="match status" value="1"/>
</dbReference>
<keyword evidence="7 10" id="KW-0378">Hydrolase</keyword>
<evidence type="ECO:0000256" key="12">
    <source>
        <dbReference type="SAM" id="SignalP"/>
    </source>
</evidence>
<keyword evidence="11" id="KW-0472">Membrane</keyword>
<accession>A0A439CSA7</accession>
<evidence type="ECO:0000256" key="11">
    <source>
        <dbReference type="SAM" id="Phobius"/>
    </source>
</evidence>
<evidence type="ECO:0000256" key="5">
    <source>
        <dbReference type="ARBA" id="ARBA00022525"/>
    </source>
</evidence>
<dbReference type="EMBL" id="RYZI01000483">
    <property type="protein sequence ID" value="RWA05059.1"/>
    <property type="molecule type" value="Genomic_DNA"/>
</dbReference>
<keyword evidence="15" id="KW-1185">Reference proteome</keyword>
<dbReference type="Proteomes" id="UP000286045">
    <property type="component" value="Unassembled WGS sequence"/>
</dbReference>
<sequence>MLYSTALTALLALPGTSAQLNKLAKAAGLLYFGSATDNGELTDTNYVNILKDTDEFGQITPGNAQKWQYIEPSQGSFSYTSGDQIADLAKENGQLLRCHTLVWYSQLPSWVSSGSWTEATLTSVVNTHISNVVGHYKGQCYAWDVVNEALNEDGTYRTNVFYNVLGDSYFALAFKAAAAADPDAKLYYNDYNIESTGAKQAGVVKIVSLVKDAGAKIDGVGMQAHLIVGSTPSQSSQQSAMASYVAAGVTEVAYTELDIRFSSLPSTDSGLQQQAADYASVTKACLAEAACIGITIWDYTDKYSWIPNTFSGQGDALLYDFDLVKKPAWTARHYDFGRDPDYDADHEYYDVVRSGPDYDCLYGGEMGAVWWPKLDRLHSLRGGFDLYGWQRLLLPMPVMGRFGLTFIIYMTGGYISYAIVLVLETVTVVSSCRGPNAIDELLYNLSGHMFPVAASVLDLVNNYSWYSLASRIILF</sequence>
<dbReference type="AlphaFoldDB" id="A0A439CSA7"/>
<dbReference type="SUPFAM" id="SSF51445">
    <property type="entry name" value="(Trans)glycosidases"/>
    <property type="match status" value="1"/>
</dbReference>
<keyword evidence="5" id="KW-0964">Secreted</keyword>
<dbReference type="PANTHER" id="PTHR31490:SF35">
    <property type="entry name" value="ENDO-1,4-BETA-XYLANASE"/>
    <property type="match status" value="1"/>
</dbReference>
<evidence type="ECO:0000256" key="6">
    <source>
        <dbReference type="ARBA" id="ARBA00022651"/>
    </source>
</evidence>
<dbReference type="Gene3D" id="3.20.20.80">
    <property type="entry name" value="Glycosidases"/>
    <property type="match status" value="1"/>
</dbReference>
<evidence type="ECO:0000256" key="4">
    <source>
        <dbReference type="ARBA" id="ARBA00007495"/>
    </source>
</evidence>
<evidence type="ECO:0000256" key="10">
    <source>
        <dbReference type="RuleBase" id="RU361174"/>
    </source>
</evidence>
<dbReference type="STRING" id="363999.A0A439CSA7"/>
<evidence type="ECO:0000256" key="2">
    <source>
        <dbReference type="ARBA" id="ARBA00004613"/>
    </source>
</evidence>
<comment type="pathway">
    <text evidence="3">Glycan degradation; xylan degradation.</text>
</comment>
<evidence type="ECO:0000259" key="13">
    <source>
        <dbReference type="PROSITE" id="PS51760"/>
    </source>
</evidence>
<feature type="transmembrane region" description="Helical" evidence="11">
    <location>
        <begin position="402"/>
        <end position="423"/>
    </location>
</feature>
<dbReference type="GO" id="GO:0005576">
    <property type="term" value="C:extracellular region"/>
    <property type="evidence" value="ECO:0007669"/>
    <property type="project" value="UniProtKB-SubCell"/>
</dbReference>